<dbReference type="InterPro" id="IPR010982">
    <property type="entry name" value="Lambda_DNA-bd_dom_sf"/>
</dbReference>
<dbReference type="InterPro" id="IPR001387">
    <property type="entry name" value="Cro/C1-type_HTH"/>
</dbReference>
<dbReference type="OrthoDB" id="3806821at2"/>
<dbReference type="PANTHER" id="PTHR35010">
    <property type="entry name" value="BLL4672 PROTEIN-RELATED"/>
    <property type="match status" value="1"/>
</dbReference>
<evidence type="ECO:0000259" key="2">
    <source>
        <dbReference type="PROSITE" id="PS50943"/>
    </source>
</evidence>
<accession>A0A3D9ZP22</accession>
<evidence type="ECO:0000256" key="1">
    <source>
        <dbReference type="SAM" id="MobiDB-lite"/>
    </source>
</evidence>
<dbReference type="Gene3D" id="3.30.450.180">
    <property type="match status" value="1"/>
</dbReference>
<dbReference type="PROSITE" id="PS50943">
    <property type="entry name" value="HTH_CROC1"/>
    <property type="match status" value="1"/>
</dbReference>
<dbReference type="GO" id="GO:0003677">
    <property type="term" value="F:DNA binding"/>
    <property type="evidence" value="ECO:0007669"/>
    <property type="project" value="InterPro"/>
</dbReference>
<proteinExistence type="predicted"/>
<keyword evidence="4" id="KW-1185">Reference proteome</keyword>
<feature type="region of interest" description="Disordered" evidence="1">
    <location>
        <begin position="267"/>
        <end position="295"/>
    </location>
</feature>
<reference evidence="3 4" key="1">
    <citation type="submission" date="2018-08" db="EMBL/GenBank/DDBJ databases">
        <title>Sequencing the genomes of 1000 actinobacteria strains.</title>
        <authorList>
            <person name="Klenk H.-P."/>
        </authorList>
    </citation>
    <scope>NUCLEOTIDE SEQUENCE [LARGE SCALE GENOMIC DNA]</scope>
    <source>
        <strain evidence="3 4">DSM 44099</strain>
    </source>
</reference>
<name>A0A3D9ZP22_9ACTN</name>
<dbReference type="Proteomes" id="UP000256913">
    <property type="component" value="Unassembled WGS sequence"/>
</dbReference>
<dbReference type="Gene3D" id="1.10.260.40">
    <property type="entry name" value="lambda repressor-like DNA-binding domains"/>
    <property type="match status" value="1"/>
</dbReference>
<evidence type="ECO:0000313" key="4">
    <source>
        <dbReference type="Proteomes" id="UP000256913"/>
    </source>
</evidence>
<comment type="caution">
    <text evidence="3">The sequence shown here is derived from an EMBL/GenBank/DDBJ whole genome shotgun (WGS) entry which is preliminary data.</text>
</comment>
<dbReference type="SMART" id="SM00530">
    <property type="entry name" value="HTH_XRE"/>
    <property type="match status" value="1"/>
</dbReference>
<dbReference type="AlphaFoldDB" id="A0A3D9ZP22"/>
<dbReference type="Pfam" id="PF13560">
    <property type="entry name" value="HTH_31"/>
    <property type="match status" value="1"/>
</dbReference>
<evidence type="ECO:0000313" key="3">
    <source>
        <dbReference type="EMBL" id="REF98937.1"/>
    </source>
</evidence>
<protein>
    <submittedName>
        <fullName evidence="3">Helix-turn-helix protein</fullName>
    </submittedName>
</protein>
<dbReference type="CDD" id="cd00093">
    <property type="entry name" value="HTH_XRE"/>
    <property type="match status" value="1"/>
</dbReference>
<dbReference type="PANTHER" id="PTHR35010:SF2">
    <property type="entry name" value="BLL4672 PROTEIN"/>
    <property type="match status" value="1"/>
</dbReference>
<dbReference type="EMBL" id="QUMQ01000001">
    <property type="protein sequence ID" value="REF98937.1"/>
    <property type="molecule type" value="Genomic_DNA"/>
</dbReference>
<organism evidence="3 4">
    <name type="scientific">Asanoa ferruginea</name>
    <dbReference type="NCBI Taxonomy" id="53367"/>
    <lineage>
        <taxon>Bacteria</taxon>
        <taxon>Bacillati</taxon>
        <taxon>Actinomycetota</taxon>
        <taxon>Actinomycetes</taxon>
        <taxon>Micromonosporales</taxon>
        <taxon>Micromonosporaceae</taxon>
        <taxon>Asanoa</taxon>
    </lineage>
</organism>
<dbReference type="Pfam" id="PF17765">
    <property type="entry name" value="MLTR_LBD"/>
    <property type="match status" value="1"/>
</dbReference>
<dbReference type="RefSeq" id="WP_116070168.1">
    <property type="nucleotide sequence ID" value="NZ_BONB01000004.1"/>
</dbReference>
<sequence length="295" mass="32903">MNGQLSDFLRSRRARLGPRDVGLPERGRRRVPGLRREEVAQLAGVSTDYYIRLEQGHGRHVSDSVLDAVSRALRLDPAEHAYLHDLARPRRAGDRAPQEPVRSSVRLLLDSMRDVPAIVVDYRMVIVAANSLGTAVFGLTDDPRSRDRARAFFLDPASREFFPDWQGDAETIAAELRVQVARHPDDEWLTALIGELCIKSAEFRTLWADHNVKEKTQGSKRLRHPVVGELVFTYERLALADDDQRTLIAYTAEPGSPTAERLAMLASWHASPEREPAGGVGRQPHVSPGEVDAQG</sequence>
<dbReference type="SUPFAM" id="SSF47413">
    <property type="entry name" value="lambda repressor-like DNA-binding domains"/>
    <property type="match status" value="1"/>
</dbReference>
<dbReference type="InterPro" id="IPR041413">
    <property type="entry name" value="MLTR_LBD"/>
</dbReference>
<feature type="domain" description="HTH cro/C1-type" evidence="2">
    <location>
        <begin position="33"/>
        <end position="80"/>
    </location>
</feature>
<gene>
    <name evidence="3" type="ORF">DFJ67_4962</name>
</gene>